<dbReference type="PROSITE" id="PS51257">
    <property type="entry name" value="PROKAR_LIPOPROTEIN"/>
    <property type="match status" value="1"/>
</dbReference>
<evidence type="ECO:0000256" key="1">
    <source>
        <dbReference type="SAM" id="SignalP"/>
    </source>
</evidence>
<dbReference type="EMBL" id="SMBU01000045">
    <property type="protein sequence ID" value="TCU86849.1"/>
    <property type="molecule type" value="Genomic_DNA"/>
</dbReference>
<proteinExistence type="predicted"/>
<organism evidence="2 3">
    <name type="scientific">Roseateles saccharophilus</name>
    <name type="common">Pseudomonas saccharophila</name>
    <dbReference type="NCBI Taxonomy" id="304"/>
    <lineage>
        <taxon>Bacteria</taxon>
        <taxon>Pseudomonadati</taxon>
        <taxon>Pseudomonadota</taxon>
        <taxon>Betaproteobacteria</taxon>
        <taxon>Burkholderiales</taxon>
        <taxon>Sphaerotilaceae</taxon>
        <taxon>Roseateles</taxon>
    </lineage>
</organism>
<dbReference type="OrthoDB" id="8236666at2"/>
<feature type="chain" id="PRO_5020909735" description="Dirigent protein" evidence="1">
    <location>
        <begin position="26"/>
        <end position="174"/>
    </location>
</feature>
<feature type="signal peptide" evidence="1">
    <location>
        <begin position="1"/>
        <end position="25"/>
    </location>
</feature>
<evidence type="ECO:0000313" key="2">
    <source>
        <dbReference type="EMBL" id="TCU86849.1"/>
    </source>
</evidence>
<evidence type="ECO:0008006" key="4">
    <source>
        <dbReference type="Google" id="ProtNLM"/>
    </source>
</evidence>
<reference evidence="2 3" key="1">
    <citation type="submission" date="2019-03" db="EMBL/GenBank/DDBJ databases">
        <title>Genomic Encyclopedia of Type Strains, Phase IV (KMG-IV): sequencing the most valuable type-strain genomes for metagenomic binning, comparative biology and taxonomic classification.</title>
        <authorList>
            <person name="Goeker M."/>
        </authorList>
    </citation>
    <scope>NUCLEOTIDE SEQUENCE [LARGE SCALE GENOMIC DNA]</scope>
    <source>
        <strain evidence="2 3">DSM 654</strain>
    </source>
</reference>
<dbReference type="AlphaFoldDB" id="A0A4R3UG62"/>
<accession>A0A4R3UG62</accession>
<comment type="caution">
    <text evidence="2">The sequence shown here is derived from an EMBL/GenBank/DDBJ whole genome shotgun (WGS) entry which is preliminary data.</text>
</comment>
<dbReference type="RefSeq" id="WP_132576320.1">
    <property type="nucleotide sequence ID" value="NZ_CBCSGL010000058.1"/>
</dbReference>
<keyword evidence="1" id="KW-0732">Signal</keyword>
<protein>
    <recommendedName>
        <fullName evidence="4">Dirigent protein</fullName>
    </recommendedName>
</protein>
<dbReference type="Gene3D" id="2.40.480.10">
    <property type="entry name" value="Allene oxide cyclase-like"/>
    <property type="match status" value="1"/>
</dbReference>
<keyword evidence="3" id="KW-1185">Reference proteome</keyword>
<sequence length="174" mass="19449">MRTDLRWKISVALCGGLLACAGAHAQEKHVVAFDAPASGNKYTVMHILDVGDVPEHKLRLYELVRAYGGKDQTIEGVVLKEAVIRASSDLTDLNGLGRSYVEYRMESGDKIFARGYFLNHKLANTDRLKNLTELDITGGTGKFRGIHGVVRAETVNDGKAFNQNRTEFEYWFDR</sequence>
<dbReference type="Proteomes" id="UP000295110">
    <property type="component" value="Unassembled WGS sequence"/>
</dbReference>
<dbReference type="InterPro" id="IPR044859">
    <property type="entry name" value="Allene_oxi_cyc_Dirigent"/>
</dbReference>
<name>A0A4R3UG62_ROSSA</name>
<gene>
    <name evidence="2" type="ORF">EV671_10453</name>
</gene>
<evidence type="ECO:0000313" key="3">
    <source>
        <dbReference type="Proteomes" id="UP000295110"/>
    </source>
</evidence>